<gene>
    <name evidence="1" type="ORF">ODALV1_LOCUS20075</name>
</gene>
<evidence type="ECO:0000313" key="1">
    <source>
        <dbReference type="EMBL" id="CAL8123063.1"/>
    </source>
</evidence>
<reference evidence="1 2" key="1">
    <citation type="submission" date="2024-08" db="EMBL/GenBank/DDBJ databases">
        <authorList>
            <person name="Cucini C."/>
            <person name="Frati F."/>
        </authorList>
    </citation>
    <scope>NUCLEOTIDE SEQUENCE [LARGE SCALE GENOMIC DNA]</scope>
</reference>
<dbReference type="EMBL" id="CAXLJM020000068">
    <property type="protein sequence ID" value="CAL8123063.1"/>
    <property type="molecule type" value="Genomic_DNA"/>
</dbReference>
<accession>A0ABP1R9L1</accession>
<comment type="caution">
    <text evidence="1">The sequence shown here is derived from an EMBL/GenBank/DDBJ whole genome shotgun (WGS) entry which is preliminary data.</text>
</comment>
<sequence>MSRAPLLFDTLIEQQRLHEEEMSATRGPMFERDNGIGRGEFNFAKLRNRSGSPHPAHPEFEQLQLMQQFHKLSLNDPGLPDEQPAAPQPQGVVPQLRAAEFGLPNVWMWRGSEQPKEEPASFAEQPEEPLALPAELHTSAILNLRDLPIALCRQNQPPFQYYIGIPLSAFKNPQPIVHLGRLQQPWSPPQPRRSGRQRRPVVRYGYEIY</sequence>
<name>A0ABP1R9L1_9HEXA</name>
<keyword evidence="2" id="KW-1185">Reference proteome</keyword>
<organism evidence="1 2">
    <name type="scientific">Orchesella dallaii</name>
    <dbReference type="NCBI Taxonomy" id="48710"/>
    <lineage>
        <taxon>Eukaryota</taxon>
        <taxon>Metazoa</taxon>
        <taxon>Ecdysozoa</taxon>
        <taxon>Arthropoda</taxon>
        <taxon>Hexapoda</taxon>
        <taxon>Collembola</taxon>
        <taxon>Entomobryomorpha</taxon>
        <taxon>Entomobryoidea</taxon>
        <taxon>Orchesellidae</taxon>
        <taxon>Orchesellinae</taxon>
        <taxon>Orchesella</taxon>
    </lineage>
</organism>
<evidence type="ECO:0000313" key="2">
    <source>
        <dbReference type="Proteomes" id="UP001642540"/>
    </source>
</evidence>
<proteinExistence type="predicted"/>
<dbReference type="Proteomes" id="UP001642540">
    <property type="component" value="Unassembled WGS sequence"/>
</dbReference>
<protein>
    <submittedName>
        <fullName evidence="1">Uncharacterized protein</fullName>
    </submittedName>
</protein>